<evidence type="ECO:0000259" key="5">
    <source>
        <dbReference type="PROSITE" id="PS50931"/>
    </source>
</evidence>
<keyword evidence="3" id="KW-0238">DNA-binding</keyword>
<keyword evidence="7" id="KW-1185">Reference proteome</keyword>
<dbReference type="Pfam" id="PF03466">
    <property type="entry name" value="LysR_substrate"/>
    <property type="match status" value="1"/>
</dbReference>
<keyword evidence="4" id="KW-0804">Transcription</keyword>
<feature type="domain" description="HTH lysR-type" evidence="5">
    <location>
        <begin position="1"/>
        <end position="59"/>
    </location>
</feature>
<dbReference type="GO" id="GO:0043565">
    <property type="term" value="F:sequence-specific DNA binding"/>
    <property type="evidence" value="ECO:0007669"/>
    <property type="project" value="TreeGrafter"/>
</dbReference>
<dbReference type="RefSeq" id="WP_167230337.1">
    <property type="nucleotide sequence ID" value="NZ_JAAQPH010000028.1"/>
</dbReference>
<dbReference type="GO" id="GO:0003700">
    <property type="term" value="F:DNA-binding transcription factor activity"/>
    <property type="evidence" value="ECO:0007669"/>
    <property type="project" value="InterPro"/>
</dbReference>
<evidence type="ECO:0000256" key="4">
    <source>
        <dbReference type="ARBA" id="ARBA00023163"/>
    </source>
</evidence>
<dbReference type="FunFam" id="3.40.190.290:FF:000001">
    <property type="entry name" value="Transcriptional regulator, LysR family"/>
    <property type="match status" value="1"/>
</dbReference>
<evidence type="ECO:0000256" key="2">
    <source>
        <dbReference type="ARBA" id="ARBA00023015"/>
    </source>
</evidence>
<proteinExistence type="inferred from homology"/>
<protein>
    <submittedName>
        <fullName evidence="6">LysR family transcriptional regulator</fullName>
    </submittedName>
</protein>
<dbReference type="Proteomes" id="UP000761264">
    <property type="component" value="Unassembled WGS sequence"/>
</dbReference>
<dbReference type="EMBL" id="JAAQPH010000028">
    <property type="protein sequence ID" value="NIA71923.1"/>
    <property type="molecule type" value="Genomic_DNA"/>
</dbReference>
<accession>A0A967KB02</accession>
<organism evidence="6 7">
    <name type="scientific">Pelagibius litoralis</name>
    <dbReference type="NCBI Taxonomy" id="374515"/>
    <lineage>
        <taxon>Bacteria</taxon>
        <taxon>Pseudomonadati</taxon>
        <taxon>Pseudomonadota</taxon>
        <taxon>Alphaproteobacteria</taxon>
        <taxon>Rhodospirillales</taxon>
        <taxon>Rhodovibrionaceae</taxon>
        <taxon>Pelagibius</taxon>
    </lineage>
</organism>
<dbReference type="Gene3D" id="1.10.10.10">
    <property type="entry name" value="Winged helix-like DNA-binding domain superfamily/Winged helix DNA-binding domain"/>
    <property type="match status" value="1"/>
</dbReference>
<dbReference type="Gene3D" id="3.40.190.290">
    <property type="match status" value="1"/>
</dbReference>
<dbReference type="PANTHER" id="PTHR30537">
    <property type="entry name" value="HTH-TYPE TRANSCRIPTIONAL REGULATOR"/>
    <property type="match status" value="1"/>
</dbReference>
<dbReference type="SUPFAM" id="SSF46785">
    <property type="entry name" value="Winged helix' DNA-binding domain"/>
    <property type="match status" value="1"/>
</dbReference>
<dbReference type="GO" id="GO:0006351">
    <property type="term" value="P:DNA-templated transcription"/>
    <property type="evidence" value="ECO:0007669"/>
    <property type="project" value="TreeGrafter"/>
</dbReference>
<evidence type="ECO:0000313" key="6">
    <source>
        <dbReference type="EMBL" id="NIA71923.1"/>
    </source>
</evidence>
<dbReference type="InterPro" id="IPR000847">
    <property type="entry name" value="LysR_HTH_N"/>
</dbReference>
<dbReference type="InterPro" id="IPR005119">
    <property type="entry name" value="LysR_subst-bd"/>
</dbReference>
<dbReference type="InterPro" id="IPR036390">
    <property type="entry name" value="WH_DNA-bd_sf"/>
</dbReference>
<dbReference type="AlphaFoldDB" id="A0A967KB02"/>
<dbReference type="InterPro" id="IPR058163">
    <property type="entry name" value="LysR-type_TF_proteobact-type"/>
</dbReference>
<keyword evidence="2" id="KW-0805">Transcription regulation</keyword>
<reference evidence="6" key="1">
    <citation type="submission" date="2020-03" db="EMBL/GenBank/DDBJ databases">
        <title>Genome of Pelagibius litoralis DSM 21314T.</title>
        <authorList>
            <person name="Wang G."/>
        </authorList>
    </citation>
    <scope>NUCLEOTIDE SEQUENCE</scope>
    <source>
        <strain evidence="6">DSM 21314</strain>
    </source>
</reference>
<dbReference type="SUPFAM" id="SSF53850">
    <property type="entry name" value="Periplasmic binding protein-like II"/>
    <property type="match status" value="1"/>
</dbReference>
<gene>
    <name evidence="6" type="ORF">HBA54_25315</name>
</gene>
<dbReference type="PROSITE" id="PS50931">
    <property type="entry name" value="HTH_LYSR"/>
    <property type="match status" value="1"/>
</dbReference>
<dbReference type="PANTHER" id="PTHR30537:SF5">
    <property type="entry name" value="HTH-TYPE TRANSCRIPTIONAL ACTIVATOR TTDR-RELATED"/>
    <property type="match status" value="1"/>
</dbReference>
<evidence type="ECO:0000313" key="7">
    <source>
        <dbReference type="Proteomes" id="UP000761264"/>
    </source>
</evidence>
<comment type="similarity">
    <text evidence="1">Belongs to the LysR transcriptional regulatory family.</text>
</comment>
<dbReference type="CDD" id="cd08422">
    <property type="entry name" value="PBP2_CrgA_like"/>
    <property type="match status" value="1"/>
</dbReference>
<comment type="caution">
    <text evidence="6">The sequence shown here is derived from an EMBL/GenBank/DDBJ whole genome shotgun (WGS) entry which is preliminary data.</text>
</comment>
<dbReference type="FunFam" id="1.10.10.10:FF:000001">
    <property type="entry name" value="LysR family transcriptional regulator"/>
    <property type="match status" value="1"/>
</dbReference>
<evidence type="ECO:0000256" key="1">
    <source>
        <dbReference type="ARBA" id="ARBA00009437"/>
    </source>
</evidence>
<name>A0A967KB02_9PROT</name>
<sequence length="305" mass="33117">MDRFAALKAFVTMVDAGGFAPAARRMGLATSSVTRQVDALEAKLAVKLVNRSTRSVTLTDAGQGYYEKARRLLGDLEEADLSVAGAGDPRGLLRVSAPPAFGRLHLAPMLADYLRLFPEVTLDLLFTDAIINLVEENVDVAIRLGALESSSLVARKLAEHSRVICASPAYLERAGIPQSPQDLAGHDCLTFAYRPGADHSRLSRWHLEGVKGTAAVEVTGPVRANSSETLVRMALCGLGLIMMPTWLVGSDLHGGRLRRVLADWQVNPQAEDTGIYAVYLDNRRGVPKLRSFLDFLAERWSRAAP</sequence>
<evidence type="ECO:0000256" key="3">
    <source>
        <dbReference type="ARBA" id="ARBA00023125"/>
    </source>
</evidence>
<dbReference type="Pfam" id="PF00126">
    <property type="entry name" value="HTH_1"/>
    <property type="match status" value="1"/>
</dbReference>
<dbReference type="InterPro" id="IPR036388">
    <property type="entry name" value="WH-like_DNA-bd_sf"/>
</dbReference>